<dbReference type="RefSeq" id="WP_317136945.1">
    <property type="nucleotide sequence ID" value="NZ_CP043875.1"/>
</dbReference>
<evidence type="ECO:0000256" key="2">
    <source>
        <dbReference type="ARBA" id="ARBA00022552"/>
    </source>
</evidence>
<keyword evidence="4 7" id="KW-0547">Nucleotide-binding</keyword>
<evidence type="ECO:0000256" key="6">
    <source>
        <dbReference type="ARBA" id="ARBA00022840"/>
    </source>
</evidence>
<organism evidence="8 9">
    <name type="scientific">Methanochimaera problematica</name>
    <dbReference type="NCBI Taxonomy" id="2609417"/>
    <lineage>
        <taxon>Archaea</taxon>
        <taxon>Methanobacteriati</taxon>
        <taxon>Methanobacteriota</taxon>
        <taxon>Stenosarchaea group</taxon>
        <taxon>Methanomicrobia</taxon>
        <taxon>Methanomicrobiales</taxon>
        <taxon>Methanomicrobiaceae</taxon>
        <taxon>Methanochimaera</taxon>
    </lineage>
</organism>
<evidence type="ECO:0000313" key="9">
    <source>
        <dbReference type="Proteomes" id="UP001301797"/>
    </source>
</evidence>
<dbReference type="GeneID" id="85228722"/>
<dbReference type="HAMAP" id="MF_00039">
    <property type="entry name" value="Adenylate_kinase_AK6"/>
    <property type="match status" value="1"/>
</dbReference>
<feature type="binding site" evidence="7">
    <location>
        <position position="12"/>
    </location>
    <ligand>
        <name>ATP</name>
        <dbReference type="ChEBI" id="CHEBI:30616"/>
    </ligand>
</feature>
<dbReference type="EMBL" id="CP043875">
    <property type="protein sequence ID" value="WOF15375.1"/>
    <property type="molecule type" value="Genomic_DNA"/>
</dbReference>
<accession>A0AA97I1P4</accession>
<feature type="binding site" evidence="7">
    <location>
        <position position="15"/>
    </location>
    <ligand>
        <name>ATP</name>
        <dbReference type="ChEBI" id="CHEBI:30616"/>
    </ligand>
</feature>
<feature type="binding site" evidence="7">
    <location>
        <position position="13"/>
    </location>
    <ligand>
        <name>ATP</name>
        <dbReference type="ChEBI" id="CHEBI:30616"/>
    </ligand>
</feature>
<sequence>MMICISGIPGTGKSTLADELKKRGYNIVRQNDTVKDFIVSDDEERDTKIIDEEKWVSSFKPFEGIIEGHLTHLLPCDLVVILRCRPDILKERLQHRGYSQEKVMENVEAEALDVSLIEALEYHEPCKILEIDTTNESVDIIATEIGDFMQGKIPPSHGKTDWSEYFGMII</sequence>
<protein>
    <recommendedName>
        <fullName evidence="7">Putative adenylate kinase</fullName>
        <shortName evidence="7">AK</shortName>
        <ecNumber evidence="7">2.7.4.3</ecNumber>
    </recommendedName>
    <alternativeName>
        <fullName evidence="7">ATP-AMP transphosphorylase</fullName>
    </alternativeName>
</protein>
<dbReference type="GO" id="GO:0042274">
    <property type="term" value="P:ribosomal small subunit biogenesis"/>
    <property type="evidence" value="ECO:0007669"/>
    <property type="project" value="UniProtKB-UniRule"/>
</dbReference>
<comment type="similarity">
    <text evidence="7">Belongs to the adenylate kinase family. AK6 subfamily.</text>
</comment>
<keyword evidence="9" id="KW-1185">Reference proteome</keyword>
<dbReference type="EC" id="2.7.4.3" evidence="7"/>
<dbReference type="PANTHER" id="PTHR12595:SF0">
    <property type="entry name" value="ADENYLATE KINASE ISOENZYME 6"/>
    <property type="match status" value="1"/>
</dbReference>
<dbReference type="SUPFAM" id="SSF52540">
    <property type="entry name" value="P-loop containing nucleoside triphosphate hydrolases"/>
    <property type="match status" value="1"/>
</dbReference>
<comment type="function">
    <text evidence="7">Broad-specificity nucleoside monophosphate (NMP) kinase that catalyzes the reversible transfer of the terminal phosphate group between nucleoside triphosphates and monophosphates. Has also ATPase activity. Involved in the late maturation steps of the 30S ribosomal particles, specifically 16S rRNA maturation. While NMP activity is not required for ribosome maturation, ATPase activity is. Associates transiently with small ribosomal subunit protein uS11. ATP hydrolysis breaks the interaction with uS11. May temporarily remove uS11 from the ribosome to enable a conformational change of the ribosomal RNA that is needed for the final maturation step of the small ribosomal subunit.</text>
</comment>
<reference evidence="8 9" key="1">
    <citation type="submission" date="2019-09" db="EMBL/GenBank/DDBJ databases">
        <title>The complete genome of Methanoplanus sp. FWC-SCC4.</title>
        <authorList>
            <person name="Chen S.-C."/>
            <person name="Zhou Y.-Z."/>
            <person name="Lai M.-C."/>
        </authorList>
    </citation>
    <scope>NUCLEOTIDE SEQUENCE [LARGE SCALE GENOMIC DNA]</scope>
    <source>
        <strain evidence="8 9">FWC-SCC4</strain>
    </source>
</reference>
<evidence type="ECO:0000256" key="4">
    <source>
        <dbReference type="ARBA" id="ARBA00022741"/>
    </source>
</evidence>
<keyword evidence="3 7" id="KW-0808">Transferase</keyword>
<dbReference type="InterPro" id="IPR020618">
    <property type="entry name" value="Adenyl_kinase_AK6"/>
</dbReference>
<dbReference type="AlphaFoldDB" id="A0AA97I1P4"/>
<proteinExistence type="inferred from homology"/>
<keyword evidence="6 7" id="KW-0067">ATP-binding</keyword>
<dbReference type="Pfam" id="PF13238">
    <property type="entry name" value="AAA_18"/>
    <property type="match status" value="1"/>
</dbReference>
<feature type="binding site" evidence="7">
    <location>
        <position position="96"/>
    </location>
    <ligand>
        <name>ATP</name>
        <dbReference type="ChEBI" id="CHEBI:30616"/>
    </ligand>
</feature>
<feature type="binding site" evidence="7">
    <location>
        <position position="10"/>
    </location>
    <ligand>
        <name>ATP</name>
        <dbReference type="ChEBI" id="CHEBI:30616"/>
    </ligand>
</feature>
<dbReference type="InterPro" id="IPR027417">
    <property type="entry name" value="P-loop_NTPase"/>
</dbReference>
<feature type="binding site" evidence="7">
    <location>
        <position position="14"/>
    </location>
    <ligand>
        <name>ATP</name>
        <dbReference type="ChEBI" id="CHEBI:30616"/>
    </ligand>
</feature>
<evidence type="ECO:0000256" key="3">
    <source>
        <dbReference type="ARBA" id="ARBA00022679"/>
    </source>
</evidence>
<feature type="region of interest" description="LID" evidence="7">
    <location>
        <begin position="95"/>
        <end position="105"/>
    </location>
</feature>
<comment type="subunit">
    <text evidence="7">Interacts with uS11. Not a structural component of 40S pre-ribosomes, but transiently interacts with them by binding to uS11.</text>
</comment>
<keyword evidence="2 7" id="KW-0698">rRNA processing</keyword>
<gene>
    <name evidence="8" type="ORF">F1737_01090</name>
</gene>
<dbReference type="GO" id="GO:0004017">
    <property type="term" value="F:AMP kinase activity"/>
    <property type="evidence" value="ECO:0007669"/>
    <property type="project" value="UniProtKB-UniRule"/>
</dbReference>
<name>A0AA97I1P4_9EURY</name>
<keyword evidence="5 7" id="KW-0418">Kinase</keyword>
<comment type="catalytic activity">
    <reaction evidence="7">
        <text>ATP + H2O = ADP + phosphate + H(+)</text>
        <dbReference type="Rhea" id="RHEA:13065"/>
        <dbReference type="ChEBI" id="CHEBI:15377"/>
        <dbReference type="ChEBI" id="CHEBI:15378"/>
        <dbReference type="ChEBI" id="CHEBI:30616"/>
        <dbReference type="ChEBI" id="CHEBI:43474"/>
        <dbReference type="ChEBI" id="CHEBI:456216"/>
    </reaction>
</comment>
<evidence type="ECO:0000313" key="8">
    <source>
        <dbReference type="EMBL" id="WOF15375.1"/>
    </source>
</evidence>
<dbReference type="Gene3D" id="3.40.50.300">
    <property type="entry name" value="P-loop containing nucleotide triphosphate hydrolases"/>
    <property type="match status" value="1"/>
</dbReference>
<evidence type="ECO:0000256" key="7">
    <source>
        <dbReference type="HAMAP-Rule" id="MF_00039"/>
    </source>
</evidence>
<dbReference type="KEGG" id="mefw:F1737_01090"/>
<dbReference type="GO" id="GO:0016887">
    <property type="term" value="F:ATP hydrolysis activity"/>
    <property type="evidence" value="ECO:0007669"/>
    <property type="project" value="InterPro"/>
</dbReference>
<dbReference type="GO" id="GO:0006364">
    <property type="term" value="P:rRNA processing"/>
    <property type="evidence" value="ECO:0007669"/>
    <property type="project" value="UniProtKB-KW"/>
</dbReference>
<comment type="caution">
    <text evidence="7">Lacks conserved residue(s) required for the propagation of feature annotation.</text>
</comment>
<evidence type="ECO:0000256" key="5">
    <source>
        <dbReference type="ARBA" id="ARBA00022777"/>
    </source>
</evidence>
<dbReference type="PANTHER" id="PTHR12595">
    <property type="entry name" value="POS9-ACTIVATING FACTOR FAP7-RELATED"/>
    <property type="match status" value="1"/>
</dbReference>
<comment type="catalytic activity">
    <reaction evidence="7">
        <text>AMP + ATP = 2 ADP</text>
        <dbReference type="Rhea" id="RHEA:12973"/>
        <dbReference type="ChEBI" id="CHEBI:30616"/>
        <dbReference type="ChEBI" id="CHEBI:456215"/>
        <dbReference type="ChEBI" id="CHEBI:456216"/>
        <dbReference type="EC" id="2.7.4.3"/>
    </reaction>
</comment>
<evidence type="ECO:0000256" key="1">
    <source>
        <dbReference type="ARBA" id="ARBA00022517"/>
    </source>
</evidence>
<dbReference type="GO" id="GO:0005524">
    <property type="term" value="F:ATP binding"/>
    <property type="evidence" value="ECO:0007669"/>
    <property type="project" value="UniProtKB-UniRule"/>
</dbReference>
<keyword evidence="1 7" id="KW-0690">Ribosome biogenesis</keyword>
<dbReference type="Proteomes" id="UP001301797">
    <property type="component" value="Chromosome"/>
</dbReference>